<comment type="subcellular location">
    <subcellularLocation>
        <location evidence="1">Membrane</location>
        <topology evidence="1">Multi-pass membrane protein</topology>
    </subcellularLocation>
</comment>
<dbReference type="FunFam" id="3.90.550.10:FF:000164">
    <property type="entry name" value="Beta-(1-3)-glucosyl transferase"/>
    <property type="match status" value="1"/>
</dbReference>
<name>A0A1H1Q6L9_9BRAD</name>
<accession>A0A1H1Q6L9</accession>
<evidence type="ECO:0000256" key="10">
    <source>
        <dbReference type="ARBA" id="ARBA00068721"/>
    </source>
</evidence>
<keyword evidence="6 12" id="KW-1133">Transmembrane helix</keyword>
<dbReference type="Proteomes" id="UP000243904">
    <property type="component" value="Chromosome I"/>
</dbReference>
<evidence type="ECO:0000256" key="2">
    <source>
        <dbReference type="ARBA" id="ARBA00022676"/>
    </source>
</evidence>
<dbReference type="GO" id="GO:0016758">
    <property type="term" value="F:hexosyltransferase activity"/>
    <property type="evidence" value="ECO:0007669"/>
    <property type="project" value="TreeGrafter"/>
</dbReference>
<evidence type="ECO:0000256" key="5">
    <source>
        <dbReference type="ARBA" id="ARBA00022842"/>
    </source>
</evidence>
<keyword evidence="2" id="KW-0328">Glycosyltransferase</keyword>
<feature type="transmembrane region" description="Helical" evidence="12">
    <location>
        <begin position="821"/>
        <end position="844"/>
    </location>
</feature>
<evidence type="ECO:0000313" key="14">
    <source>
        <dbReference type="Proteomes" id="UP000243904"/>
    </source>
</evidence>
<dbReference type="EC" id="2.4.1.336" evidence="9"/>
<evidence type="ECO:0000256" key="12">
    <source>
        <dbReference type="SAM" id="Phobius"/>
    </source>
</evidence>
<dbReference type="Pfam" id="PF13641">
    <property type="entry name" value="Glyco_tranf_2_3"/>
    <property type="match status" value="1"/>
</dbReference>
<organism evidence="13 14">
    <name type="scientific">Bradyrhizobium canariense</name>
    <dbReference type="NCBI Taxonomy" id="255045"/>
    <lineage>
        <taxon>Bacteria</taxon>
        <taxon>Pseudomonadati</taxon>
        <taxon>Pseudomonadota</taxon>
        <taxon>Alphaproteobacteria</taxon>
        <taxon>Hyphomicrobiales</taxon>
        <taxon>Nitrobacteraceae</taxon>
        <taxon>Bradyrhizobium</taxon>
    </lineage>
</organism>
<reference evidence="14" key="1">
    <citation type="submission" date="2016-10" db="EMBL/GenBank/DDBJ databases">
        <authorList>
            <person name="Varghese N."/>
            <person name="Submissions S."/>
        </authorList>
    </citation>
    <scope>NUCLEOTIDE SEQUENCE [LARGE SCALE GENOMIC DNA]</scope>
    <source>
        <strain evidence="14">GAS369</strain>
    </source>
</reference>
<evidence type="ECO:0000256" key="4">
    <source>
        <dbReference type="ARBA" id="ARBA00022692"/>
    </source>
</evidence>
<evidence type="ECO:0000256" key="9">
    <source>
        <dbReference type="ARBA" id="ARBA00066964"/>
    </source>
</evidence>
<protein>
    <recommendedName>
        <fullName evidence="10">Beta-monoglucosyldiacylglycerol synthase</fullName>
        <ecNumber evidence="9">2.4.1.336</ecNumber>
    </recommendedName>
    <alternativeName>
        <fullName evidence="11">UDP-glucose:1,2-diacylglycerol 3-beta-D-glucosyltransferase</fullName>
    </alternativeName>
</protein>
<evidence type="ECO:0000256" key="8">
    <source>
        <dbReference type="ARBA" id="ARBA00053004"/>
    </source>
</evidence>
<dbReference type="InterPro" id="IPR050321">
    <property type="entry name" value="Glycosyltr_2/OpgH_subfam"/>
</dbReference>
<feature type="transmembrane region" description="Helical" evidence="12">
    <location>
        <begin position="336"/>
        <end position="355"/>
    </location>
</feature>
<feature type="transmembrane region" description="Helical" evidence="12">
    <location>
        <begin position="715"/>
        <end position="735"/>
    </location>
</feature>
<keyword evidence="14" id="KW-1185">Reference proteome</keyword>
<sequence length="892" mass="99060">MRAVVAVLLFVTAVHAGLWGIFRDKEQAPDFTGLLPSVSYAPFEGTAHPDVDNIPNADKIRADMKKLSTMTRAIRLYSSTGGVEMVPPIAAEFGLKVTVGAWIDKNADRNEREIQSAINLAKRNSNVIGIVVGNETIYRGEQKVDDLIELIKRVKKSVNVPVTTGEIWNIWRDNPQLAYSVDFIAAHVLPYWENFSDTQAVDQAVYIYQLLRDKFPGKRIMIAEFGWPSQGYNLRNADPGPFEQAVVLRNFVSRAEAIGMEYNIVEAIDQPWKFFEGGVGPYWGILNAAREPKFSWTGPVVNENYWKLAAVALLVGILLSLPILRLNRPTVMQSLVLSAAANGVGAWVATVFAYWTDHYFVFGSAFALTLGLILLVPLVLIAMARIEEIAAIALGRSPRRLLVNGHSEGLAVAGNATTFPKVSIHIPAYFEPPEMLKQTLDAISRLDYPNFECVVIINNTPDPEFWQPIQDHCRALGERFKFINAEQVKGFKAGALRIAMDRTAADAEIIGIIDADYVVQPNWLKELVPVFADPRVGLMQAPQDHRDGDRSLMHYIMNGEYAGFFDIGMVQRNEANAIIVHGTMCLIRRAAMDMAGGWAGDTICEDTDLGLAIIEHGWLTHYTNTRYGHGLLPDTYEAYKKQRHRWAYGGFQIVKKHWRRFLPGASRLSPDQRREFTLGWLNWLGAESLGVLVAILNLIWVPIVAFADIAIPDKILTLPIIAAFVVSLVHFLVLYRLRVHIKAGQMLGAMIAAMSVQWTVSRAVAQGLITEHLPFARTSKGGLSRMSIEFQAFWEAVIGVLLLVGAVVLVVMNNSKQVREIYVFAAVLVLESLPFLSAVAIATLETSRLNAFAFWRNSAVRTAELIGLRPVTMPTAIGASPPVTSDIHREVN</sequence>
<comment type="catalytic activity">
    <reaction evidence="8">
        <text>a 1,2-diacyl-sn-glycerol + UDP-alpha-D-glucose = a 1,2-diacyl-3-O-(beta-D-glucopyranosyl)-sn-glycerol + UDP + H(+)</text>
        <dbReference type="Rhea" id="RHEA:17285"/>
        <dbReference type="ChEBI" id="CHEBI:15378"/>
        <dbReference type="ChEBI" id="CHEBI:17815"/>
        <dbReference type="ChEBI" id="CHEBI:58223"/>
        <dbReference type="ChEBI" id="CHEBI:58885"/>
        <dbReference type="ChEBI" id="CHEBI:75799"/>
        <dbReference type="EC" id="2.4.1.336"/>
    </reaction>
</comment>
<keyword evidence="3" id="KW-0808">Transferase</keyword>
<dbReference type="Gene3D" id="3.20.20.80">
    <property type="entry name" value="Glycosidases"/>
    <property type="match status" value="1"/>
</dbReference>
<dbReference type="InterPro" id="IPR017853">
    <property type="entry name" value="GH"/>
</dbReference>
<feature type="transmembrane region" description="Helical" evidence="12">
    <location>
        <begin position="361"/>
        <end position="384"/>
    </location>
</feature>
<keyword evidence="5" id="KW-0460">Magnesium</keyword>
<dbReference type="GO" id="GO:0005886">
    <property type="term" value="C:plasma membrane"/>
    <property type="evidence" value="ECO:0007669"/>
    <property type="project" value="TreeGrafter"/>
</dbReference>
<evidence type="ECO:0000256" key="11">
    <source>
        <dbReference type="ARBA" id="ARBA00078564"/>
    </source>
</evidence>
<dbReference type="CDD" id="cd06435">
    <property type="entry name" value="CESA_NdvC_like"/>
    <property type="match status" value="1"/>
</dbReference>
<feature type="transmembrane region" description="Helical" evidence="12">
    <location>
        <begin position="747"/>
        <end position="769"/>
    </location>
</feature>
<keyword evidence="4 12" id="KW-0812">Transmembrane</keyword>
<dbReference type="PANTHER" id="PTHR43867:SF4">
    <property type="entry name" value="BETA-(1-3)-GLUCOSYL TRANSFERASE"/>
    <property type="match status" value="1"/>
</dbReference>
<feature type="transmembrane region" description="Helical" evidence="12">
    <location>
        <begin position="305"/>
        <end position="324"/>
    </location>
</feature>
<dbReference type="EMBL" id="LT629750">
    <property type="protein sequence ID" value="SDS19158.1"/>
    <property type="molecule type" value="Genomic_DNA"/>
</dbReference>
<feature type="transmembrane region" description="Helical" evidence="12">
    <location>
        <begin position="792"/>
        <end position="812"/>
    </location>
</feature>
<dbReference type="InterPro" id="IPR029044">
    <property type="entry name" value="Nucleotide-diphossugar_trans"/>
</dbReference>
<evidence type="ECO:0000256" key="7">
    <source>
        <dbReference type="ARBA" id="ARBA00023136"/>
    </source>
</evidence>
<evidence type="ECO:0000256" key="3">
    <source>
        <dbReference type="ARBA" id="ARBA00022679"/>
    </source>
</evidence>
<evidence type="ECO:0000256" key="1">
    <source>
        <dbReference type="ARBA" id="ARBA00004141"/>
    </source>
</evidence>
<evidence type="ECO:0000256" key="6">
    <source>
        <dbReference type="ARBA" id="ARBA00022989"/>
    </source>
</evidence>
<feature type="transmembrane region" description="Helical" evidence="12">
    <location>
        <begin position="680"/>
        <end position="703"/>
    </location>
</feature>
<dbReference type="SUPFAM" id="SSF53448">
    <property type="entry name" value="Nucleotide-diphospho-sugar transferases"/>
    <property type="match status" value="1"/>
</dbReference>
<keyword evidence="7 12" id="KW-0472">Membrane</keyword>
<dbReference type="PANTHER" id="PTHR43867">
    <property type="entry name" value="CELLULOSE SYNTHASE CATALYTIC SUBUNIT A [UDP-FORMING]"/>
    <property type="match status" value="1"/>
</dbReference>
<dbReference type="AlphaFoldDB" id="A0A1H1Q6L9"/>
<gene>
    <name evidence="13" type="ORF">SAMN05444158_1293</name>
</gene>
<dbReference type="Gene3D" id="3.90.550.10">
    <property type="entry name" value="Spore Coat Polysaccharide Biosynthesis Protein SpsA, Chain A"/>
    <property type="match status" value="1"/>
</dbReference>
<dbReference type="RefSeq" id="WP_146686661.1">
    <property type="nucleotide sequence ID" value="NZ_LT629750.1"/>
</dbReference>
<evidence type="ECO:0000313" key="13">
    <source>
        <dbReference type="EMBL" id="SDS19158.1"/>
    </source>
</evidence>
<proteinExistence type="predicted"/>
<dbReference type="SUPFAM" id="SSF51445">
    <property type="entry name" value="(Trans)glycosidases"/>
    <property type="match status" value="1"/>
</dbReference>